<evidence type="ECO:0000256" key="5">
    <source>
        <dbReference type="PROSITE-ProRule" id="PRU01091"/>
    </source>
</evidence>
<dbReference type="SMART" id="SM00862">
    <property type="entry name" value="Trans_reg_C"/>
    <property type="match status" value="1"/>
</dbReference>
<gene>
    <name evidence="7" type="ORF">Aco04nite_20240</name>
</gene>
<evidence type="ECO:0000256" key="1">
    <source>
        <dbReference type="ARBA" id="ARBA00005820"/>
    </source>
</evidence>
<dbReference type="PANTHER" id="PTHR35807">
    <property type="entry name" value="TRANSCRIPTIONAL REGULATOR REDD-RELATED"/>
    <property type="match status" value="1"/>
</dbReference>
<dbReference type="GO" id="GO:0006355">
    <property type="term" value="P:regulation of DNA-templated transcription"/>
    <property type="evidence" value="ECO:0007669"/>
    <property type="project" value="InterPro"/>
</dbReference>
<dbReference type="GO" id="GO:0000160">
    <property type="term" value="P:phosphorelay signal transduction system"/>
    <property type="evidence" value="ECO:0007669"/>
    <property type="project" value="InterPro"/>
</dbReference>
<dbReference type="CDD" id="cd02019">
    <property type="entry name" value="NK"/>
    <property type="match status" value="1"/>
</dbReference>
<dbReference type="Gene3D" id="1.10.10.10">
    <property type="entry name" value="Winged helix-like DNA-binding domain superfamily/Winged helix DNA-binding domain"/>
    <property type="match status" value="1"/>
</dbReference>
<dbReference type="SMART" id="SM00028">
    <property type="entry name" value="TPR"/>
    <property type="match status" value="3"/>
</dbReference>
<organism evidence="7 8">
    <name type="scientific">Winogradskya consettensis</name>
    <dbReference type="NCBI Taxonomy" id="113560"/>
    <lineage>
        <taxon>Bacteria</taxon>
        <taxon>Bacillati</taxon>
        <taxon>Actinomycetota</taxon>
        <taxon>Actinomycetes</taxon>
        <taxon>Micromonosporales</taxon>
        <taxon>Micromonosporaceae</taxon>
        <taxon>Winogradskya</taxon>
    </lineage>
</organism>
<dbReference type="SUPFAM" id="SSF46894">
    <property type="entry name" value="C-terminal effector domain of the bipartite response regulators"/>
    <property type="match status" value="1"/>
</dbReference>
<evidence type="ECO:0000256" key="2">
    <source>
        <dbReference type="ARBA" id="ARBA00023015"/>
    </source>
</evidence>
<evidence type="ECO:0000256" key="3">
    <source>
        <dbReference type="ARBA" id="ARBA00023125"/>
    </source>
</evidence>
<dbReference type="Gene3D" id="3.40.50.300">
    <property type="entry name" value="P-loop containing nucleotide triphosphate hydrolases"/>
    <property type="match status" value="1"/>
</dbReference>
<comment type="similarity">
    <text evidence="1">Belongs to the AfsR/DnrI/RedD regulatory family.</text>
</comment>
<dbReference type="InterPro" id="IPR001867">
    <property type="entry name" value="OmpR/PhoB-type_DNA-bd"/>
</dbReference>
<name>A0A919SEM1_9ACTN</name>
<keyword evidence="8" id="KW-1185">Reference proteome</keyword>
<feature type="domain" description="OmpR/PhoB-type" evidence="6">
    <location>
        <begin position="1"/>
        <end position="101"/>
    </location>
</feature>
<dbReference type="SUPFAM" id="SSF52540">
    <property type="entry name" value="P-loop containing nucleoside triphosphate hydrolases"/>
    <property type="match status" value="1"/>
</dbReference>
<dbReference type="InterPro" id="IPR051677">
    <property type="entry name" value="AfsR-DnrI-RedD_regulator"/>
</dbReference>
<evidence type="ECO:0000259" key="6">
    <source>
        <dbReference type="PROSITE" id="PS51755"/>
    </source>
</evidence>
<dbReference type="GO" id="GO:0003677">
    <property type="term" value="F:DNA binding"/>
    <property type="evidence" value="ECO:0007669"/>
    <property type="project" value="UniProtKB-UniRule"/>
</dbReference>
<sequence>MAMAIQFSLLGALTVTRAGTGLDLGARQQRLVLALLLARAGSPVPMDDLIGLLYDGAAPASAANVVHRHVGTLRRLLEPGLPARSGGSFISSRLSGYRLSPAGSTFDLEDFRQLTGRARQERSLDLYSQALALWRGRCAAGLEPPGRTHPAFAAVEAERARAAREAGDLADATGQLRRVLPLLAAAARDHPLDQALQARLLLAYAADGRQAEAAAVLHTAADPGPELRAAYERVTAAPPPARPAQLPPDPPFFSGRTGPLARAHRIVARADRGTTTVLAIDGMPGVGKTTLAVRLAHQLAGDYPDGQLYADLRGFDRHDDVLSPGKALRGFLGSLGVPQDAIPGELHGRSGLYRSALAGRRVLIVLDNCRDTEQVRHLLPGSPGCLVIVTSRTQLTGLLTSSGAHPLPLGLPGAAEAREALERRLGPERVGREPAAAARIIEGCGRLPLALAVLSARAAGHPGVPLGRIAAELALAHGSLAGFGSTDPHTDLRAVFSWSYRALSEPAARLFRLMPLHPVPDMSIAAAAGLAGVPLRTGRALIAELERAHLITEDRPGRFRTHDLLRAYAAELSEKHDPPQARTAATAACARFYRATAYAAHRRLLAYPGYQALGDPGPGATPLAFAGQGDAMRWFAAEQHALTELVRRGGRRGEHADAWQLTIAMQQFFERSGRWLDWVSTARTALQAAVAGGDLVGQARMHRTLAGAHYSMRRLPDAAAHLDRARHLLDGLGLTGELSRARLNLAMIRRAEGRHEEAIAELSGLVGPARAAGDDKLLADALAGIAASTAELGRGTEAERLAREAMRLFEGYQDVTGLGDAWQVLGRAHAQAGDLPEAVRSWRRAARFYHEADADAPAADALAAAGDAMAAAGQVEAAGQAWGEALALLAHEQSPVSRRLRERVTTMGS</sequence>
<dbReference type="InterPro" id="IPR019734">
    <property type="entry name" value="TPR_rpt"/>
</dbReference>
<dbReference type="InterPro" id="IPR036388">
    <property type="entry name" value="WH-like_DNA-bd_sf"/>
</dbReference>
<dbReference type="Pfam" id="PF03704">
    <property type="entry name" value="BTAD"/>
    <property type="match status" value="1"/>
</dbReference>
<feature type="DNA-binding region" description="OmpR/PhoB-type" evidence="5">
    <location>
        <begin position="1"/>
        <end position="101"/>
    </location>
</feature>
<accession>A0A919SEM1</accession>
<dbReference type="Gene3D" id="1.25.40.10">
    <property type="entry name" value="Tetratricopeptide repeat domain"/>
    <property type="match status" value="2"/>
</dbReference>
<keyword evidence="2" id="KW-0805">Transcription regulation</keyword>
<proteinExistence type="inferred from homology"/>
<dbReference type="AlphaFoldDB" id="A0A919SEM1"/>
<protein>
    <submittedName>
        <fullName evidence="7">SARP family transcriptional regulator</fullName>
    </submittedName>
</protein>
<keyword evidence="3 5" id="KW-0238">DNA-binding</keyword>
<dbReference type="PANTHER" id="PTHR35807:SF1">
    <property type="entry name" value="TRANSCRIPTIONAL REGULATOR REDD"/>
    <property type="match status" value="1"/>
</dbReference>
<dbReference type="InterPro" id="IPR011990">
    <property type="entry name" value="TPR-like_helical_dom_sf"/>
</dbReference>
<comment type="caution">
    <text evidence="7">The sequence shown here is derived from an EMBL/GenBank/DDBJ whole genome shotgun (WGS) entry which is preliminary data.</text>
</comment>
<dbReference type="PROSITE" id="PS51755">
    <property type="entry name" value="OMPR_PHOB"/>
    <property type="match status" value="1"/>
</dbReference>
<evidence type="ECO:0000313" key="7">
    <source>
        <dbReference type="EMBL" id="GIM70426.1"/>
    </source>
</evidence>
<dbReference type="InterPro" id="IPR027417">
    <property type="entry name" value="P-loop_NTPase"/>
</dbReference>
<dbReference type="PRINTS" id="PR00364">
    <property type="entry name" value="DISEASERSIST"/>
</dbReference>
<reference evidence="7" key="1">
    <citation type="submission" date="2021-03" db="EMBL/GenBank/DDBJ databases">
        <title>Whole genome shotgun sequence of Actinoplanes consettensis NBRC 14913.</title>
        <authorList>
            <person name="Komaki H."/>
            <person name="Tamura T."/>
        </authorList>
    </citation>
    <scope>NUCLEOTIDE SEQUENCE</scope>
    <source>
        <strain evidence="7">NBRC 14913</strain>
    </source>
</reference>
<dbReference type="Proteomes" id="UP000680865">
    <property type="component" value="Unassembled WGS sequence"/>
</dbReference>
<dbReference type="SMART" id="SM01043">
    <property type="entry name" value="BTAD"/>
    <property type="match status" value="1"/>
</dbReference>
<evidence type="ECO:0000313" key="8">
    <source>
        <dbReference type="Proteomes" id="UP000680865"/>
    </source>
</evidence>
<dbReference type="SUPFAM" id="SSF48452">
    <property type="entry name" value="TPR-like"/>
    <property type="match status" value="2"/>
</dbReference>
<dbReference type="EMBL" id="BOQP01000008">
    <property type="protein sequence ID" value="GIM70426.1"/>
    <property type="molecule type" value="Genomic_DNA"/>
</dbReference>
<evidence type="ECO:0000256" key="4">
    <source>
        <dbReference type="ARBA" id="ARBA00023163"/>
    </source>
</evidence>
<dbReference type="InterPro" id="IPR005158">
    <property type="entry name" value="BTAD"/>
</dbReference>
<keyword evidence="4" id="KW-0804">Transcription</keyword>
<dbReference type="InterPro" id="IPR016032">
    <property type="entry name" value="Sig_transdc_resp-reg_C-effctor"/>
</dbReference>